<evidence type="ECO:0000256" key="2">
    <source>
        <dbReference type="SAM" id="Phobius"/>
    </source>
</evidence>
<keyword evidence="4" id="KW-1185">Reference proteome</keyword>
<protein>
    <submittedName>
        <fullName evidence="3">Uncharacterized protein</fullName>
    </submittedName>
</protein>
<dbReference type="RefSeq" id="WP_200813554.1">
    <property type="nucleotide sequence ID" value="NZ_FUWS01000003.1"/>
</dbReference>
<keyword evidence="2" id="KW-1133">Transmembrane helix</keyword>
<accession>A0A1T4NL15</accession>
<reference evidence="3 4" key="1">
    <citation type="submission" date="2017-02" db="EMBL/GenBank/DDBJ databases">
        <authorList>
            <person name="Peterson S.W."/>
        </authorList>
    </citation>
    <scope>NUCLEOTIDE SEQUENCE [LARGE SCALE GENOMIC DNA]</scope>
    <source>
        <strain evidence="3 4">DSM 45154</strain>
    </source>
</reference>
<keyword evidence="2" id="KW-0812">Transmembrane</keyword>
<name>A0A1T4NL15_9ACTN</name>
<feature type="transmembrane region" description="Helical" evidence="2">
    <location>
        <begin position="6"/>
        <end position="26"/>
    </location>
</feature>
<evidence type="ECO:0000313" key="4">
    <source>
        <dbReference type="Proteomes" id="UP000190637"/>
    </source>
</evidence>
<dbReference type="EMBL" id="FUWS01000003">
    <property type="protein sequence ID" value="SJZ79853.1"/>
    <property type="molecule type" value="Genomic_DNA"/>
</dbReference>
<proteinExistence type="predicted"/>
<gene>
    <name evidence="3" type="ORF">SAMN02745673_01490</name>
</gene>
<keyword evidence="2" id="KW-0472">Membrane</keyword>
<dbReference type="STRING" id="1122192.SAMN02745673_01490"/>
<evidence type="ECO:0000313" key="3">
    <source>
        <dbReference type="EMBL" id="SJZ79853.1"/>
    </source>
</evidence>
<dbReference type="AlphaFoldDB" id="A0A1T4NL15"/>
<feature type="region of interest" description="Disordered" evidence="1">
    <location>
        <begin position="217"/>
        <end position="242"/>
    </location>
</feature>
<organism evidence="3 4">
    <name type="scientific">Marinactinospora thermotolerans DSM 45154</name>
    <dbReference type="NCBI Taxonomy" id="1122192"/>
    <lineage>
        <taxon>Bacteria</taxon>
        <taxon>Bacillati</taxon>
        <taxon>Actinomycetota</taxon>
        <taxon>Actinomycetes</taxon>
        <taxon>Streptosporangiales</taxon>
        <taxon>Nocardiopsidaceae</taxon>
        <taxon>Marinactinospora</taxon>
    </lineage>
</organism>
<evidence type="ECO:0000256" key="1">
    <source>
        <dbReference type="SAM" id="MobiDB-lite"/>
    </source>
</evidence>
<sequence length="242" mass="27332">MNEFIIGVLSSIIATALTVTLGWLFSRGIRRRIVARLAGLTGLGIHYVYDQQREAERDLALDLNNARWLWVMAGRGNALTRDTFVSLWTKSAGRLESTRILLPDPEGGPESWLTKREEEIQKIDPGFRPGLLAEQVNANLTYLSEIARKTKNTAIRFYDLPNMCRVIATDEAAYITFYRPSEHGRNSPCVYTQRPSLMYDFALHLFSRAWEASRPLDDGAPYGPHEASVHPSPPPSQEDRSL</sequence>
<dbReference type="Proteomes" id="UP000190637">
    <property type="component" value="Unassembled WGS sequence"/>
</dbReference>